<reference evidence="1" key="1">
    <citation type="submission" date="2023-02" db="EMBL/GenBank/DDBJ databases">
        <title>Genome of toxic invasive species Heracleum sosnowskyi carries increased number of genes despite the absence of recent whole-genome duplications.</title>
        <authorList>
            <person name="Schelkunov M."/>
            <person name="Shtratnikova V."/>
            <person name="Makarenko M."/>
            <person name="Klepikova A."/>
            <person name="Omelchenko D."/>
            <person name="Novikova G."/>
            <person name="Obukhova E."/>
            <person name="Bogdanov V."/>
            <person name="Penin A."/>
            <person name="Logacheva M."/>
        </authorList>
    </citation>
    <scope>NUCLEOTIDE SEQUENCE</scope>
    <source>
        <strain evidence="1">Hsosn_3</strain>
        <tissue evidence="1">Leaf</tissue>
    </source>
</reference>
<dbReference type="AlphaFoldDB" id="A0AAD8LYH9"/>
<name>A0AAD8LYH9_9APIA</name>
<protein>
    <submittedName>
        <fullName evidence="1">Uncharacterized protein</fullName>
    </submittedName>
</protein>
<gene>
    <name evidence="1" type="ORF">POM88_052687</name>
</gene>
<proteinExistence type="predicted"/>
<evidence type="ECO:0000313" key="1">
    <source>
        <dbReference type="EMBL" id="KAK1352849.1"/>
    </source>
</evidence>
<comment type="caution">
    <text evidence="1">The sequence shown here is derived from an EMBL/GenBank/DDBJ whole genome shotgun (WGS) entry which is preliminary data.</text>
</comment>
<dbReference type="EMBL" id="JAUIZM010000014">
    <property type="protein sequence ID" value="KAK1352849.1"/>
    <property type="molecule type" value="Genomic_DNA"/>
</dbReference>
<keyword evidence="2" id="KW-1185">Reference proteome</keyword>
<organism evidence="1 2">
    <name type="scientific">Heracleum sosnowskyi</name>
    <dbReference type="NCBI Taxonomy" id="360622"/>
    <lineage>
        <taxon>Eukaryota</taxon>
        <taxon>Viridiplantae</taxon>
        <taxon>Streptophyta</taxon>
        <taxon>Embryophyta</taxon>
        <taxon>Tracheophyta</taxon>
        <taxon>Spermatophyta</taxon>
        <taxon>Magnoliopsida</taxon>
        <taxon>eudicotyledons</taxon>
        <taxon>Gunneridae</taxon>
        <taxon>Pentapetalae</taxon>
        <taxon>asterids</taxon>
        <taxon>campanulids</taxon>
        <taxon>Apiales</taxon>
        <taxon>Apiaceae</taxon>
        <taxon>Apioideae</taxon>
        <taxon>apioid superclade</taxon>
        <taxon>Tordylieae</taxon>
        <taxon>Tordyliinae</taxon>
        <taxon>Heracleum</taxon>
    </lineage>
</organism>
<reference evidence="1" key="2">
    <citation type="submission" date="2023-05" db="EMBL/GenBank/DDBJ databases">
        <authorList>
            <person name="Schelkunov M.I."/>
        </authorList>
    </citation>
    <scope>NUCLEOTIDE SEQUENCE</scope>
    <source>
        <strain evidence="1">Hsosn_3</strain>
        <tissue evidence="1">Leaf</tissue>
    </source>
</reference>
<sequence length="236" mass="26733">MRTVRVLNDLRVKTFTIPDDSSQQGGWITKGGRRLRIIHGMSTRKYYDSSNPRYRITPFRMDELVSLTELAIRFYNFKEHTNFGQVKVLKGKKSSKDLPPNIPQQQTLSDASVNDVAPYISQYALAMYSIFTLNVKKEPLHDISSVRVVKAMKHDAPSRKVVKGKKPVAEDPTYLVTFEASLQSACPVSGKVVYHTSLYMKGMQLQHKPTEVAVHVATDSRLALCVWKYGQKTVLV</sequence>
<dbReference type="Proteomes" id="UP001237642">
    <property type="component" value="Unassembled WGS sequence"/>
</dbReference>
<accession>A0AAD8LYH9</accession>
<evidence type="ECO:0000313" key="2">
    <source>
        <dbReference type="Proteomes" id="UP001237642"/>
    </source>
</evidence>